<name>A0AAE0B269_9ROSI</name>
<evidence type="ECO:0000313" key="1">
    <source>
        <dbReference type="EMBL" id="KAK3227955.1"/>
    </source>
</evidence>
<sequence length="110" mass="12442">MGGIDHDQELDPEDLLVNVLTRRDVRHSKIASLGAARLKYYGLKITLLIAYVKQLTFTFPEDATTSNGSIHFTSRNIWHPGPIPAWAKYSTKLADAINKVIVPDFHPRRM</sequence>
<accession>A0AAE0B269</accession>
<dbReference type="AlphaFoldDB" id="A0AAE0B269"/>
<comment type="caution">
    <text evidence="1">The sequence shown here is derived from an EMBL/GenBank/DDBJ whole genome shotgun (WGS) entry which is preliminary data.</text>
</comment>
<keyword evidence="2" id="KW-1185">Reference proteome</keyword>
<dbReference type="EMBL" id="JANJYJ010000002">
    <property type="protein sequence ID" value="KAK3227955.1"/>
    <property type="molecule type" value="Genomic_DNA"/>
</dbReference>
<proteinExistence type="predicted"/>
<dbReference type="Proteomes" id="UP001281410">
    <property type="component" value="Unassembled WGS sequence"/>
</dbReference>
<reference evidence="1" key="1">
    <citation type="journal article" date="2023" name="Plant J.">
        <title>Genome sequences and population genomics provide insights into the demographic history, inbreeding, and mutation load of two 'living fossil' tree species of Dipteronia.</title>
        <authorList>
            <person name="Feng Y."/>
            <person name="Comes H.P."/>
            <person name="Chen J."/>
            <person name="Zhu S."/>
            <person name="Lu R."/>
            <person name="Zhang X."/>
            <person name="Li P."/>
            <person name="Qiu J."/>
            <person name="Olsen K.M."/>
            <person name="Qiu Y."/>
        </authorList>
    </citation>
    <scope>NUCLEOTIDE SEQUENCE</scope>
    <source>
        <strain evidence="1">NBL</strain>
    </source>
</reference>
<protein>
    <submittedName>
        <fullName evidence="1">Uncharacterized protein</fullName>
    </submittedName>
</protein>
<gene>
    <name evidence="1" type="ORF">Dsin_007817</name>
</gene>
<organism evidence="1 2">
    <name type="scientific">Dipteronia sinensis</name>
    <dbReference type="NCBI Taxonomy" id="43782"/>
    <lineage>
        <taxon>Eukaryota</taxon>
        <taxon>Viridiplantae</taxon>
        <taxon>Streptophyta</taxon>
        <taxon>Embryophyta</taxon>
        <taxon>Tracheophyta</taxon>
        <taxon>Spermatophyta</taxon>
        <taxon>Magnoliopsida</taxon>
        <taxon>eudicotyledons</taxon>
        <taxon>Gunneridae</taxon>
        <taxon>Pentapetalae</taxon>
        <taxon>rosids</taxon>
        <taxon>malvids</taxon>
        <taxon>Sapindales</taxon>
        <taxon>Sapindaceae</taxon>
        <taxon>Hippocastanoideae</taxon>
        <taxon>Acereae</taxon>
        <taxon>Dipteronia</taxon>
    </lineage>
</organism>
<evidence type="ECO:0000313" key="2">
    <source>
        <dbReference type="Proteomes" id="UP001281410"/>
    </source>
</evidence>